<evidence type="ECO:0000313" key="1">
    <source>
        <dbReference type="EMBL" id="AFY95238.1"/>
    </source>
</evidence>
<organism evidence="1 2">
    <name type="scientific">Chamaesiphon minutus (strain ATCC 27169 / PCC 6605)</name>
    <dbReference type="NCBI Taxonomy" id="1173020"/>
    <lineage>
        <taxon>Bacteria</taxon>
        <taxon>Bacillati</taxon>
        <taxon>Cyanobacteriota</taxon>
        <taxon>Cyanophyceae</taxon>
        <taxon>Gomontiellales</taxon>
        <taxon>Chamaesiphonaceae</taxon>
        <taxon>Chamaesiphon</taxon>
    </lineage>
</organism>
<dbReference type="HOGENOM" id="CLU_3059850_0_0_3"/>
<dbReference type="EMBL" id="CP003600">
    <property type="protein sequence ID" value="AFY95238.1"/>
    <property type="molecule type" value="Genomic_DNA"/>
</dbReference>
<gene>
    <name evidence="1" type="ORF">Cha6605_4298</name>
</gene>
<dbReference type="Proteomes" id="UP000010366">
    <property type="component" value="Chromosome"/>
</dbReference>
<sequence>MYTSLLPLNVAAHCENRANSGTFAAKLETDYCKVASQNHVRRSILSVSKKYRP</sequence>
<dbReference type="KEGG" id="cmp:Cha6605_4298"/>
<keyword evidence="2" id="KW-1185">Reference proteome</keyword>
<accession>K9UKQ3</accession>
<dbReference type="STRING" id="1173020.Cha6605_4298"/>
<evidence type="ECO:0000313" key="2">
    <source>
        <dbReference type="Proteomes" id="UP000010366"/>
    </source>
</evidence>
<name>K9UKQ3_CHAP6</name>
<reference evidence="1 2" key="1">
    <citation type="submission" date="2012-05" db="EMBL/GenBank/DDBJ databases">
        <title>Finished chromosome of genome of Chamaesiphon sp. PCC 6605.</title>
        <authorList>
            <consortium name="US DOE Joint Genome Institute"/>
            <person name="Gugger M."/>
            <person name="Coursin T."/>
            <person name="Rippka R."/>
            <person name="Tandeau De Marsac N."/>
            <person name="Huntemann M."/>
            <person name="Wei C.-L."/>
            <person name="Han J."/>
            <person name="Detter J.C."/>
            <person name="Han C."/>
            <person name="Tapia R."/>
            <person name="Chen A."/>
            <person name="Kyrpides N."/>
            <person name="Mavromatis K."/>
            <person name="Markowitz V."/>
            <person name="Szeto E."/>
            <person name="Ivanova N."/>
            <person name="Pagani I."/>
            <person name="Pati A."/>
            <person name="Goodwin L."/>
            <person name="Nordberg H.P."/>
            <person name="Cantor M.N."/>
            <person name="Hua S.X."/>
            <person name="Woyke T."/>
            <person name="Kerfeld C.A."/>
        </authorList>
    </citation>
    <scope>NUCLEOTIDE SEQUENCE [LARGE SCALE GENOMIC DNA]</scope>
    <source>
        <strain evidence="2">ATCC 27169 / PCC 6605</strain>
    </source>
</reference>
<proteinExistence type="predicted"/>
<protein>
    <submittedName>
        <fullName evidence="1">Uncharacterized protein</fullName>
    </submittedName>
</protein>
<dbReference type="AlphaFoldDB" id="K9UKQ3"/>